<sequence length="285" mass="31758">MAFDMCDTHIHGVIGGTGGIGGQRGGEGGIGQGNNVQINTTSVHVYEAQEEDYHKIMDFLSPTNFLHRQQEIYKMRHQDTGSWLLNHPSFLEWKSGPCQLLWCSGIPGAGKTVLACEMGVTCVFLNYKESGSQTLENVLGAVIRQLALQKDLQPARALYQKHLKQDTSITLAELQTLLEIYAQQFTQVYVILDALDEYLEEDRDQLLEIILGATGNTKLLVTCRPQITPRGDLEYIHLEIEPPDDDIKAYIRARMARSHSLRGLTRDEIMKNGVVESITAKAAGM</sequence>
<proteinExistence type="predicted"/>
<name>A0ABQ0LNP1_MYCCL</name>
<dbReference type="PANTHER" id="PTHR10039:SF15">
    <property type="entry name" value="NACHT DOMAIN-CONTAINING PROTEIN"/>
    <property type="match status" value="1"/>
</dbReference>
<organism evidence="3 4">
    <name type="scientific">Mycena chlorophos</name>
    <name type="common">Agaric fungus</name>
    <name type="synonym">Agaricus chlorophos</name>
    <dbReference type="NCBI Taxonomy" id="658473"/>
    <lineage>
        <taxon>Eukaryota</taxon>
        <taxon>Fungi</taxon>
        <taxon>Dikarya</taxon>
        <taxon>Basidiomycota</taxon>
        <taxon>Agaricomycotina</taxon>
        <taxon>Agaricomycetes</taxon>
        <taxon>Agaricomycetidae</taxon>
        <taxon>Agaricales</taxon>
        <taxon>Marasmiineae</taxon>
        <taxon>Mycenaceae</taxon>
        <taxon>Mycena</taxon>
    </lineage>
</organism>
<dbReference type="SUPFAM" id="SSF52540">
    <property type="entry name" value="P-loop containing nucleoside triphosphate hydrolases"/>
    <property type="match status" value="1"/>
</dbReference>
<evidence type="ECO:0000256" key="1">
    <source>
        <dbReference type="ARBA" id="ARBA00022737"/>
    </source>
</evidence>
<dbReference type="Proteomes" id="UP000815677">
    <property type="component" value="Unassembled WGS sequence"/>
</dbReference>
<dbReference type="Pfam" id="PF24883">
    <property type="entry name" value="NPHP3_N"/>
    <property type="match status" value="1"/>
</dbReference>
<dbReference type="PANTHER" id="PTHR10039">
    <property type="entry name" value="AMELOGENIN"/>
    <property type="match status" value="1"/>
</dbReference>
<keyword evidence="1" id="KW-0677">Repeat</keyword>
<dbReference type="Gene3D" id="3.40.50.300">
    <property type="entry name" value="P-loop containing nucleotide triphosphate hydrolases"/>
    <property type="match status" value="1"/>
</dbReference>
<gene>
    <name evidence="3" type="ORF">MCHLO_09715</name>
</gene>
<dbReference type="InterPro" id="IPR027417">
    <property type="entry name" value="P-loop_NTPase"/>
</dbReference>
<protein>
    <recommendedName>
        <fullName evidence="2">Nephrocystin 3-like N-terminal domain-containing protein</fullName>
    </recommendedName>
</protein>
<evidence type="ECO:0000313" key="4">
    <source>
        <dbReference type="Proteomes" id="UP000815677"/>
    </source>
</evidence>
<feature type="domain" description="Nephrocystin 3-like N-terminal" evidence="2">
    <location>
        <begin position="79"/>
        <end position="224"/>
    </location>
</feature>
<keyword evidence="4" id="KW-1185">Reference proteome</keyword>
<evidence type="ECO:0000313" key="3">
    <source>
        <dbReference type="EMBL" id="GAT52690.1"/>
    </source>
</evidence>
<accession>A0ABQ0LNP1</accession>
<evidence type="ECO:0000259" key="2">
    <source>
        <dbReference type="Pfam" id="PF24883"/>
    </source>
</evidence>
<dbReference type="EMBL" id="DF847858">
    <property type="protein sequence ID" value="GAT52690.1"/>
    <property type="molecule type" value="Genomic_DNA"/>
</dbReference>
<reference evidence="3" key="1">
    <citation type="submission" date="2014-09" db="EMBL/GenBank/DDBJ databases">
        <title>Genome sequence of the luminous mushroom Mycena chlorophos for searching fungal bioluminescence genes.</title>
        <authorList>
            <person name="Tanaka Y."/>
            <person name="Kasuga D."/>
            <person name="Oba Y."/>
            <person name="Hase S."/>
            <person name="Sato K."/>
            <person name="Oba Y."/>
            <person name="Sakakibara Y."/>
        </authorList>
    </citation>
    <scope>NUCLEOTIDE SEQUENCE</scope>
</reference>
<dbReference type="InterPro" id="IPR056884">
    <property type="entry name" value="NPHP3-like_N"/>
</dbReference>